<comment type="caution">
    <text evidence="2">The sequence shown here is derived from an EMBL/GenBank/DDBJ whole genome shotgun (WGS) entry which is preliminary data.</text>
</comment>
<dbReference type="AlphaFoldDB" id="A0A5B1CN89"/>
<dbReference type="Proteomes" id="UP000322699">
    <property type="component" value="Unassembled WGS sequence"/>
</dbReference>
<reference evidence="2 3" key="1">
    <citation type="submission" date="2019-08" db="EMBL/GenBank/DDBJ databases">
        <title>Deep-cultivation of Planctomycetes and their phenomic and genomic characterization uncovers novel biology.</title>
        <authorList>
            <person name="Wiegand S."/>
            <person name="Jogler M."/>
            <person name="Boedeker C."/>
            <person name="Pinto D."/>
            <person name="Vollmers J."/>
            <person name="Rivas-Marin E."/>
            <person name="Kohn T."/>
            <person name="Peeters S.H."/>
            <person name="Heuer A."/>
            <person name="Rast P."/>
            <person name="Oberbeckmann S."/>
            <person name="Bunk B."/>
            <person name="Jeske O."/>
            <person name="Meyerdierks A."/>
            <person name="Storesund J.E."/>
            <person name="Kallscheuer N."/>
            <person name="Luecker S."/>
            <person name="Lage O.M."/>
            <person name="Pohl T."/>
            <person name="Merkel B.J."/>
            <person name="Hornburger P."/>
            <person name="Mueller R.-W."/>
            <person name="Bruemmer F."/>
            <person name="Labrenz M."/>
            <person name="Spormann A.M."/>
            <person name="Op Den Camp H."/>
            <person name="Overmann J."/>
            <person name="Amann R."/>
            <person name="Jetten M.S.M."/>
            <person name="Mascher T."/>
            <person name="Medema M.H."/>
            <person name="Devos D.P."/>
            <person name="Kaster A.-K."/>
            <person name="Ovreas L."/>
            <person name="Rohde M."/>
            <person name="Galperin M.Y."/>
            <person name="Jogler C."/>
        </authorList>
    </citation>
    <scope>NUCLEOTIDE SEQUENCE [LARGE SCALE GENOMIC DNA]</scope>
    <source>
        <strain evidence="2 3">LF1</strain>
    </source>
</reference>
<evidence type="ECO:0000313" key="2">
    <source>
        <dbReference type="EMBL" id="KAA1262488.1"/>
    </source>
</evidence>
<feature type="compositionally biased region" description="Low complexity" evidence="1">
    <location>
        <begin position="36"/>
        <end position="52"/>
    </location>
</feature>
<feature type="compositionally biased region" description="Polar residues" evidence="1">
    <location>
        <begin position="90"/>
        <end position="99"/>
    </location>
</feature>
<dbReference type="PROSITE" id="PS51257">
    <property type="entry name" value="PROKAR_LIPOPROTEIN"/>
    <property type="match status" value="1"/>
</dbReference>
<gene>
    <name evidence="2" type="ORF">LF1_50530</name>
</gene>
<organism evidence="2 3">
    <name type="scientific">Rubripirellula obstinata</name>
    <dbReference type="NCBI Taxonomy" id="406547"/>
    <lineage>
        <taxon>Bacteria</taxon>
        <taxon>Pseudomonadati</taxon>
        <taxon>Planctomycetota</taxon>
        <taxon>Planctomycetia</taxon>
        <taxon>Pirellulales</taxon>
        <taxon>Pirellulaceae</taxon>
        <taxon>Rubripirellula</taxon>
    </lineage>
</organism>
<name>A0A5B1CN89_9BACT</name>
<evidence type="ECO:0000256" key="1">
    <source>
        <dbReference type="SAM" id="MobiDB-lite"/>
    </source>
</evidence>
<keyword evidence="3" id="KW-1185">Reference proteome</keyword>
<evidence type="ECO:0000313" key="3">
    <source>
        <dbReference type="Proteomes" id="UP000322699"/>
    </source>
</evidence>
<dbReference type="RefSeq" id="WP_068266265.1">
    <property type="nucleotide sequence ID" value="NZ_LWSK01000115.1"/>
</dbReference>
<feature type="region of interest" description="Disordered" evidence="1">
    <location>
        <begin position="32"/>
        <end position="106"/>
    </location>
</feature>
<accession>A0A5B1CN89</accession>
<sequence>MKLNAAPRLLLSDPIFVLIAGAVLFFAGCGGSSSVPAEPDQANPAEANPAEATVGGESDSLDEPSPPGGMELPSDLDANAMDAVKRDANDNSPANSDEGTSFELPE</sequence>
<protein>
    <submittedName>
        <fullName evidence="2">Uncharacterized protein</fullName>
    </submittedName>
</protein>
<dbReference type="EMBL" id="VRLW01000001">
    <property type="protein sequence ID" value="KAA1262488.1"/>
    <property type="molecule type" value="Genomic_DNA"/>
</dbReference>
<proteinExistence type="predicted"/>